<keyword evidence="3" id="KW-1185">Reference proteome</keyword>
<reference evidence="2" key="1">
    <citation type="submission" date="2021-01" db="UniProtKB">
        <authorList>
            <consortium name="EnsemblMetazoa"/>
        </authorList>
    </citation>
    <scope>IDENTIFICATION</scope>
</reference>
<evidence type="ECO:0008006" key="4">
    <source>
        <dbReference type="Google" id="ProtNLM"/>
    </source>
</evidence>
<dbReference type="SUPFAM" id="SSF54001">
    <property type="entry name" value="Cysteine proteinases"/>
    <property type="match status" value="1"/>
</dbReference>
<accession>A0A7M5X3Z9</accession>
<dbReference type="PANTHER" id="PTHR34718">
    <property type="entry name" value="PHD-TYPE DOMAIN-CONTAINING PROTEIN"/>
    <property type="match status" value="1"/>
</dbReference>
<feature type="region of interest" description="Disordered" evidence="1">
    <location>
        <begin position="713"/>
        <end position="747"/>
    </location>
</feature>
<dbReference type="Gene3D" id="3.40.395.10">
    <property type="entry name" value="Adenoviral Proteinase, Chain A"/>
    <property type="match status" value="1"/>
</dbReference>
<dbReference type="EnsemblMetazoa" id="CLYHEMT017077.2">
    <property type="protein sequence ID" value="CLYHEMP017077.2"/>
    <property type="gene ID" value="CLYHEMG017077"/>
</dbReference>
<dbReference type="AlphaFoldDB" id="A0A7M5X3Z9"/>
<sequence length="984" mass="110612">MTPLTKAFQKDVKYLTLDAGASQYAAPYFGPLPSIAYLDYDHNLRLFLKCLKYETLDLNLFPNSSNTHIASINHLQELKIILDDSGNGHLCTFSNNDLLFARFLDQNCDAALKVFTNRIADLLREHVPGSSGTSLYIKGVVALFRPFLFPECDPISIMESLSEGITIFRIWRKILQLKGKRLSAVAGAAKNASKRGSFLTYGCFKTAEILFAAGTCHMLAMFAHFKDKGTSMLPLSNCGTKTTERIISEVQGKTNQLQSLDAQPTLAGIMSKISKVQTNHTALDNIIAAGGKKQSSTNRRRLSDKLVKAAKSDYMYPESYADFQKQLTIAFKKGVDKGIDLYREYCKEGLKFLKEKKVSLSFLTEFKNGVPKKNMFDGSVSEEYAMEKLKMNPAELFVEDAVSEENLITKYLNPEDIGKIWDSDKDSDNVKDEELIPDEMLTDLESNDDKTEGVNSEGRKWFLSKIINGEKKEIHLAQALKLLIPREFVSRERSRRHIASKFLPDRKEINESHNVILFRFVVAKISGKITICKVAALNSSGKSVKSASNLDYGVTCQLIPLKKSEQNLYVLPQKILVSSWINVCNILGEVKMSCNKSNQFSILEKSLSVLEEAEQTLKEAADRKFAQSVSKNLLPAEFYEVEDIIDKKIDPKSEEYLYLVKFKGKEDSPVWLNQSCFDRKIHFSKRMGFKCSEKVFASQNSSFMEFALKDGKSSHQTSSSAKRKSSNPTLTPIPSKRKRTKQPVSVSAKSKSILKAFSFDKTLSLNKKEGSAAVDVDVVISSDTEERSADRSDEKIFQDAMKKLRNGEWVSGVIVKKATDILKTQFPHLQGLQETLKSKSQLSKFKAVDFEVDSIQVHHAGGSHWVLSSSKEGNVFVYDSLYDEPTDDLKLQLLLCYKNFMKDGQLKVQYKPVSKQAGSTDCGIFVIAYAFDIASGRSPEKIIYNQFTMRAHLSTCINRRSFSHFPVVLNDNSDTKICSVFMIK</sequence>
<dbReference type="OrthoDB" id="10054020at2759"/>
<dbReference type="RefSeq" id="XP_066919576.1">
    <property type="nucleotide sequence ID" value="XM_067063475.1"/>
</dbReference>
<protein>
    <recommendedName>
        <fullName evidence="4">Ubiquitin-like protease family profile domain-containing protein</fullName>
    </recommendedName>
</protein>
<evidence type="ECO:0000313" key="3">
    <source>
        <dbReference type="Proteomes" id="UP000594262"/>
    </source>
</evidence>
<evidence type="ECO:0000313" key="2">
    <source>
        <dbReference type="EnsemblMetazoa" id="CLYHEMP017077.2"/>
    </source>
</evidence>
<dbReference type="Gene3D" id="2.40.50.40">
    <property type="match status" value="1"/>
</dbReference>
<dbReference type="Proteomes" id="UP000594262">
    <property type="component" value="Unplaced"/>
</dbReference>
<dbReference type="SUPFAM" id="SSF54160">
    <property type="entry name" value="Chromo domain-like"/>
    <property type="match status" value="1"/>
</dbReference>
<dbReference type="GeneID" id="136806886"/>
<dbReference type="CDD" id="cd00024">
    <property type="entry name" value="CD_CSD"/>
    <property type="match status" value="1"/>
</dbReference>
<dbReference type="PANTHER" id="PTHR34718:SF2">
    <property type="entry name" value="PHD-TYPE DOMAIN-CONTAINING PROTEIN"/>
    <property type="match status" value="1"/>
</dbReference>
<dbReference type="InterPro" id="IPR038765">
    <property type="entry name" value="Papain-like_cys_pep_sf"/>
</dbReference>
<dbReference type="InterPro" id="IPR016197">
    <property type="entry name" value="Chromo-like_dom_sf"/>
</dbReference>
<proteinExistence type="predicted"/>
<feature type="compositionally biased region" description="Polar residues" evidence="1">
    <location>
        <begin position="714"/>
        <end position="732"/>
    </location>
</feature>
<organism evidence="2 3">
    <name type="scientific">Clytia hemisphaerica</name>
    <dbReference type="NCBI Taxonomy" id="252671"/>
    <lineage>
        <taxon>Eukaryota</taxon>
        <taxon>Metazoa</taxon>
        <taxon>Cnidaria</taxon>
        <taxon>Hydrozoa</taxon>
        <taxon>Hydroidolina</taxon>
        <taxon>Leptothecata</taxon>
        <taxon>Obeliida</taxon>
        <taxon>Clytiidae</taxon>
        <taxon>Clytia</taxon>
    </lineage>
</organism>
<name>A0A7M5X3Z9_9CNID</name>
<evidence type="ECO:0000256" key="1">
    <source>
        <dbReference type="SAM" id="MobiDB-lite"/>
    </source>
</evidence>